<dbReference type="PANTHER" id="PTHR11709:SF394">
    <property type="entry name" value="FI03373P-RELATED"/>
    <property type="match status" value="1"/>
</dbReference>
<keyword evidence="1" id="KW-0479">Metal-binding</keyword>
<reference evidence="6 7" key="1">
    <citation type="submission" date="2017-06" db="EMBL/GenBank/DDBJ databases">
        <authorList>
            <person name="Kim H.J."/>
            <person name="Triplett B.A."/>
        </authorList>
    </citation>
    <scope>NUCLEOTIDE SEQUENCE [LARGE SCALE GENOMIC DNA]</scope>
    <source>
        <strain evidence="6 7">DSM 14713</strain>
    </source>
</reference>
<dbReference type="InterPro" id="IPR011706">
    <property type="entry name" value="Cu-oxidase_C"/>
</dbReference>
<feature type="domain" description="Plastocyanin-like" evidence="5">
    <location>
        <begin position="78"/>
        <end position="191"/>
    </location>
</feature>
<dbReference type="AlphaFoldDB" id="A0A250IRG4"/>
<feature type="domain" description="Plastocyanin-like" evidence="4">
    <location>
        <begin position="217"/>
        <end position="329"/>
    </location>
</feature>
<dbReference type="PANTHER" id="PTHR11709">
    <property type="entry name" value="MULTI-COPPER OXIDASE"/>
    <property type="match status" value="1"/>
</dbReference>
<dbReference type="OrthoDB" id="9757546at2"/>
<sequence>MSTDTKGWSRRQLLVASGLGVAGGSLLAAGEARAEVSPKHLPPGRPGRDYTPVVVPNGSKLPWKVVDGVKVFHLVAEEVEHTFAPGLQARCWGYNGRVHGPLIEAVEGDRVRFYVTNRLPAPTTVHWHGLLLPNGMDGVGGLNQRAIAPGETFQYEFTLRQSGTLMYHSHHDEMTQIALGMVGLFVVHPRQPPRGPKVDRDFAFMLHEWKLDPGARRPNPNEMTDFNLLTLNGKAFPGTAPMVVRTGQRVRIRLGNLGPMDHHPIHLHGYQFRITETDGGRVPESAQWSDTTVLVPVGSTRTVEFVADEPGDWAMHCHMTHHVMNQMGHGMPNLIGLKPEGFDEKVRALLPDYMTMGHTGMGDMEEMGMPVPANSIPMVGGHGRYGGITMGGMFTVLKVRDGLTSYADPGWYENPLSTQARGAERAELLRDGIDVDGQPGAIDDEGA</sequence>
<dbReference type="KEGG" id="mbd:MEBOL_007825"/>
<evidence type="ECO:0000313" key="6">
    <source>
        <dbReference type="EMBL" id="ATB34324.1"/>
    </source>
</evidence>
<dbReference type="SUPFAM" id="SSF49503">
    <property type="entry name" value="Cupredoxins"/>
    <property type="match status" value="2"/>
</dbReference>
<evidence type="ECO:0000256" key="2">
    <source>
        <dbReference type="ARBA" id="ARBA00023002"/>
    </source>
</evidence>
<keyword evidence="7" id="KW-1185">Reference proteome</keyword>
<evidence type="ECO:0000256" key="3">
    <source>
        <dbReference type="ARBA" id="ARBA00023008"/>
    </source>
</evidence>
<dbReference type="PROSITE" id="PS51318">
    <property type="entry name" value="TAT"/>
    <property type="match status" value="1"/>
</dbReference>
<keyword evidence="3" id="KW-0186">Copper</keyword>
<protein>
    <submittedName>
        <fullName evidence="6">Multicopper oxidase</fullName>
    </submittedName>
</protein>
<evidence type="ECO:0000259" key="5">
    <source>
        <dbReference type="Pfam" id="PF07732"/>
    </source>
</evidence>
<dbReference type="GO" id="GO:0016491">
    <property type="term" value="F:oxidoreductase activity"/>
    <property type="evidence" value="ECO:0007669"/>
    <property type="project" value="UniProtKB-KW"/>
</dbReference>
<dbReference type="Gene3D" id="2.60.40.420">
    <property type="entry name" value="Cupredoxins - blue copper proteins"/>
    <property type="match status" value="1"/>
</dbReference>
<dbReference type="CDD" id="cd13860">
    <property type="entry name" value="CuRO_1_2dMco_1"/>
    <property type="match status" value="1"/>
</dbReference>
<dbReference type="RefSeq" id="WP_157823953.1">
    <property type="nucleotide sequence ID" value="NZ_CP022163.1"/>
</dbReference>
<evidence type="ECO:0000259" key="4">
    <source>
        <dbReference type="Pfam" id="PF07731"/>
    </source>
</evidence>
<dbReference type="GO" id="GO:0005507">
    <property type="term" value="F:copper ion binding"/>
    <property type="evidence" value="ECO:0007669"/>
    <property type="project" value="InterPro"/>
</dbReference>
<dbReference type="Pfam" id="PF07731">
    <property type="entry name" value="Cu-oxidase_2"/>
    <property type="match status" value="1"/>
</dbReference>
<name>A0A250IRG4_9BACT</name>
<accession>A0A250IRG4</accession>
<dbReference type="CDD" id="cd04202">
    <property type="entry name" value="CuRO_D2_2dMcoN_like"/>
    <property type="match status" value="1"/>
</dbReference>
<gene>
    <name evidence="6" type="ORF">MEBOL_007825</name>
</gene>
<dbReference type="EMBL" id="CP022163">
    <property type="protein sequence ID" value="ATB34324.1"/>
    <property type="molecule type" value="Genomic_DNA"/>
</dbReference>
<dbReference type="InterPro" id="IPR008972">
    <property type="entry name" value="Cupredoxin"/>
</dbReference>
<evidence type="ECO:0000313" key="7">
    <source>
        <dbReference type="Proteomes" id="UP000217289"/>
    </source>
</evidence>
<dbReference type="InterPro" id="IPR011707">
    <property type="entry name" value="Cu-oxidase-like_N"/>
</dbReference>
<dbReference type="Pfam" id="PF07732">
    <property type="entry name" value="Cu-oxidase_3"/>
    <property type="match status" value="1"/>
</dbReference>
<evidence type="ECO:0000256" key="1">
    <source>
        <dbReference type="ARBA" id="ARBA00022723"/>
    </source>
</evidence>
<dbReference type="Proteomes" id="UP000217289">
    <property type="component" value="Chromosome"/>
</dbReference>
<keyword evidence="2" id="KW-0560">Oxidoreductase</keyword>
<dbReference type="InterPro" id="IPR006311">
    <property type="entry name" value="TAT_signal"/>
</dbReference>
<organism evidence="6 7">
    <name type="scientific">Melittangium boletus DSM 14713</name>
    <dbReference type="NCBI Taxonomy" id="1294270"/>
    <lineage>
        <taxon>Bacteria</taxon>
        <taxon>Pseudomonadati</taxon>
        <taxon>Myxococcota</taxon>
        <taxon>Myxococcia</taxon>
        <taxon>Myxococcales</taxon>
        <taxon>Cystobacterineae</taxon>
        <taxon>Archangiaceae</taxon>
        <taxon>Melittangium</taxon>
    </lineage>
</organism>
<proteinExistence type="predicted"/>
<dbReference type="InterPro" id="IPR045087">
    <property type="entry name" value="Cu-oxidase_fam"/>
</dbReference>